<feature type="region of interest" description="Disordered" evidence="1">
    <location>
        <begin position="118"/>
        <end position="163"/>
    </location>
</feature>
<accession>A0A4Q5HCN2</accession>
<dbReference type="RefSeq" id="WP_130054728.1">
    <property type="nucleotide sequence ID" value="NZ_RCXK01000146.1"/>
</dbReference>
<evidence type="ECO:0000313" key="3">
    <source>
        <dbReference type="EMBL" id="KAA5388761.1"/>
    </source>
</evidence>
<evidence type="ECO:0000313" key="4">
    <source>
        <dbReference type="Proteomes" id="UP000481616"/>
    </source>
</evidence>
<proteinExistence type="predicted"/>
<dbReference type="Proteomes" id="UP000481616">
    <property type="component" value="Unassembled WGS sequence"/>
</dbReference>
<evidence type="ECO:0000256" key="1">
    <source>
        <dbReference type="SAM" id="MobiDB-lite"/>
    </source>
</evidence>
<feature type="domain" description="Lin1244/Lin1753-like N-terminal" evidence="2">
    <location>
        <begin position="11"/>
        <end position="99"/>
    </location>
</feature>
<comment type="caution">
    <text evidence="3">The sequence shown here is derived from an EMBL/GenBank/DDBJ whole genome shotgun (WGS) entry which is preliminary data.</text>
</comment>
<reference evidence="3 4" key="1">
    <citation type="journal article" date="2019" name="Nat. Med.">
        <title>A library of human gut bacterial isolates paired with longitudinal multiomics data enables mechanistic microbiome research.</title>
        <authorList>
            <person name="Poyet M."/>
            <person name="Groussin M."/>
            <person name="Gibbons S.M."/>
            <person name="Avila-Pacheco J."/>
            <person name="Jiang X."/>
            <person name="Kearney S.M."/>
            <person name="Perrotta A.R."/>
            <person name="Berdy B."/>
            <person name="Zhao S."/>
            <person name="Lieberman T.D."/>
            <person name="Swanson P.K."/>
            <person name="Smith M."/>
            <person name="Roesemann S."/>
            <person name="Alexander J.E."/>
            <person name="Rich S.A."/>
            <person name="Livny J."/>
            <person name="Vlamakis H."/>
            <person name="Clish C."/>
            <person name="Bullock K."/>
            <person name="Deik A."/>
            <person name="Scott J."/>
            <person name="Pierce K.A."/>
            <person name="Xavier R.J."/>
            <person name="Alm E.J."/>
        </authorList>
    </citation>
    <scope>NUCLEOTIDE SEQUENCE [LARGE SCALE GENOMIC DNA]</scope>
    <source>
        <strain evidence="3 4">BIOML-A1</strain>
    </source>
</reference>
<evidence type="ECO:0000259" key="2">
    <source>
        <dbReference type="Pfam" id="PF14297"/>
    </source>
</evidence>
<name>A0A4Q5HCN2_9BACT</name>
<feature type="non-terminal residue" evidence="3">
    <location>
        <position position="211"/>
    </location>
</feature>
<dbReference type="Pfam" id="PF14297">
    <property type="entry name" value="Lin1244_N"/>
    <property type="match status" value="1"/>
</dbReference>
<organism evidence="3 4">
    <name type="scientific">Phocaeicola dorei</name>
    <dbReference type="NCBI Taxonomy" id="357276"/>
    <lineage>
        <taxon>Bacteria</taxon>
        <taxon>Pseudomonadati</taxon>
        <taxon>Bacteroidota</taxon>
        <taxon>Bacteroidia</taxon>
        <taxon>Bacteroidales</taxon>
        <taxon>Bacteroidaceae</taxon>
        <taxon>Phocaeicola</taxon>
    </lineage>
</organism>
<dbReference type="EMBL" id="VVYY01000132">
    <property type="protein sequence ID" value="KAA5388761.1"/>
    <property type="molecule type" value="Genomic_DNA"/>
</dbReference>
<protein>
    <submittedName>
        <fullName evidence="3">DUF4373 domain-containing protein</fullName>
    </submittedName>
</protein>
<sequence length="211" mass="24949">MARPKKQTVDYFPHFVKGGRTIFILENKFGNDGYAFWFKLLEILGESEGHFYDCSNASNWEYLLAKTRVTEEKAKDIINVLINLNKIDIELWNEHRVLWIANFVRNLSDVYRTRNTNLPSKPSFEDKKQPEQKVSSEKTQDEERFSAQETPKGEESKEKESKEKYPYQDICALWNSICVSLPKVQKLNDNRRAKIKCRCDEWGKSRETWLQ</sequence>
<gene>
    <name evidence="3" type="ORF">F2Y58_25060</name>
</gene>
<dbReference type="AlphaFoldDB" id="A0A4Q5HCN2"/>
<dbReference type="InterPro" id="IPR025400">
    <property type="entry name" value="Lin1244/Lin1753-like_N"/>
</dbReference>
<feature type="compositionally biased region" description="Basic and acidic residues" evidence="1">
    <location>
        <begin position="123"/>
        <end position="163"/>
    </location>
</feature>